<dbReference type="AlphaFoldDB" id="A0A165E3I0"/>
<dbReference type="EMBL" id="KV427626">
    <property type="protein sequence ID" value="KZT06180.1"/>
    <property type="molecule type" value="Genomic_DNA"/>
</dbReference>
<reference evidence="1 2" key="1">
    <citation type="journal article" date="2016" name="Mol. Biol. Evol.">
        <title>Comparative Genomics of Early-Diverging Mushroom-Forming Fungi Provides Insights into the Origins of Lignocellulose Decay Capabilities.</title>
        <authorList>
            <person name="Nagy L.G."/>
            <person name="Riley R."/>
            <person name="Tritt A."/>
            <person name="Adam C."/>
            <person name="Daum C."/>
            <person name="Floudas D."/>
            <person name="Sun H."/>
            <person name="Yadav J.S."/>
            <person name="Pangilinan J."/>
            <person name="Larsson K.H."/>
            <person name="Matsuura K."/>
            <person name="Barry K."/>
            <person name="Labutti K."/>
            <person name="Kuo R."/>
            <person name="Ohm R.A."/>
            <person name="Bhattacharya S.S."/>
            <person name="Shirouzu T."/>
            <person name="Yoshinaga Y."/>
            <person name="Martin F.M."/>
            <person name="Grigoriev I.V."/>
            <person name="Hibbett D.S."/>
        </authorList>
    </citation>
    <scope>NUCLEOTIDE SEQUENCE [LARGE SCALE GENOMIC DNA]</scope>
    <source>
        <strain evidence="1 2">93-53</strain>
    </source>
</reference>
<evidence type="ECO:0000313" key="2">
    <source>
        <dbReference type="Proteomes" id="UP000076871"/>
    </source>
</evidence>
<evidence type="ECO:0008006" key="3">
    <source>
        <dbReference type="Google" id="ProtNLM"/>
    </source>
</evidence>
<dbReference type="OrthoDB" id="3249394at2759"/>
<gene>
    <name evidence="1" type="ORF">LAESUDRAFT_654337</name>
</gene>
<feature type="non-terminal residue" evidence="1">
    <location>
        <position position="1"/>
    </location>
</feature>
<evidence type="ECO:0000313" key="1">
    <source>
        <dbReference type="EMBL" id="KZT06180.1"/>
    </source>
</evidence>
<accession>A0A165E3I0</accession>
<protein>
    <recommendedName>
        <fullName evidence="3">Integrase zinc-binding domain-containing protein</fullName>
    </recommendedName>
</protein>
<dbReference type="RefSeq" id="XP_040763920.1">
    <property type="nucleotide sequence ID" value="XM_040904476.1"/>
</dbReference>
<dbReference type="InParanoid" id="A0A165E3I0"/>
<dbReference type="STRING" id="1314785.A0A165E3I0"/>
<dbReference type="Gene3D" id="1.10.340.70">
    <property type="match status" value="1"/>
</dbReference>
<keyword evidence="2" id="KW-1185">Reference proteome</keyword>
<sequence>AAHARYVNDPIFAKVLAHPNDHKLFAVHDELIWHKTTSQMEVLCIPHVKVDDQSLTEIIIDEGHTVTVLNARHTGDYVHHWYWWPDIGKEIA</sequence>
<name>A0A165E3I0_9APHY</name>
<proteinExistence type="predicted"/>
<organism evidence="1 2">
    <name type="scientific">Laetiporus sulphureus 93-53</name>
    <dbReference type="NCBI Taxonomy" id="1314785"/>
    <lineage>
        <taxon>Eukaryota</taxon>
        <taxon>Fungi</taxon>
        <taxon>Dikarya</taxon>
        <taxon>Basidiomycota</taxon>
        <taxon>Agaricomycotina</taxon>
        <taxon>Agaricomycetes</taxon>
        <taxon>Polyporales</taxon>
        <taxon>Laetiporus</taxon>
    </lineage>
</organism>
<dbReference type="Proteomes" id="UP000076871">
    <property type="component" value="Unassembled WGS sequence"/>
</dbReference>
<dbReference type="GeneID" id="63821506"/>